<dbReference type="FunFam" id="3.30.30.30:FF:000005">
    <property type="entry name" value="Heat shock protein ssb1"/>
    <property type="match status" value="2"/>
</dbReference>
<dbReference type="STRING" id="69332.A0A388LUE0"/>
<feature type="compositionally biased region" description="Acidic residues" evidence="8">
    <location>
        <begin position="1290"/>
        <end position="1316"/>
    </location>
</feature>
<dbReference type="SUPFAM" id="SSF51351">
    <property type="entry name" value="Triosephosphate isomerase (TIM)"/>
    <property type="match status" value="2"/>
</dbReference>
<dbReference type="PROSITE" id="PS00297">
    <property type="entry name" value="HSP70_1"/>
    <property type="match status" value="2"/>
</dbReference>
<keyword evidence="4" id="KW-0547">Nucleotide-binding</keyword>
<evidence type="ECO:0000256" key="3">
    <source>
        <dbReference type="ARBA" id="ARBA00011738"/>
    </source>
</evidence>
<feature type="region of interest" description="Disordered" evidence="8">
    <location>
        <begin position="1437"/>
        <end position="1512"/>
    </location>
</feature>
<evidence type="ECO:0000313" key="9">
    <source>
        <dbReference type="EMBL" id="GBG85881.1"/>
    </source>
</evidence>
<comment type="pathway">
    <text evidence="7">Carbohydrate biosynthesis.</text>
</comment>
<dbReference type="InterPro" id="IPR000652">
    <property type="entry name" value="Triosephosphate_isomerase"/>
</dbReference>
<feature type="region of interest" description="Disordered" evidence="8">
    <location>
        <begin position="130"/>
        <end position="205"/>
    </location>
</feature>
<dbReference type="GO" id="GO:0005788">
    <property type="term" value="C:endoplasmic reticulum lumen"/>
    <property type="evidence" value="ECO:0007669"/>
    <property type="project" value="UniProtKB-SubCell"/>
</dbReference>
<organism evidence="9 10">
    <name type="scientific">Chara braunii</name>
    <name type="common">Braun's stonewort</name>
    <dbReference type="NCBI Taxonomy" id="69332"/>
    <lineage>
        <taxon>Eukaryota</taxon>
        <taxon>Viridiplantae</taxon>
        <taxon>Streptophyta</taxon>
        <taxon>Charophyceae</taxon>
        <taxon>Charales</taxon>
        <taxon>Characeae</taxon>
        <taxon>Chara</taxon>
    </lineage>
</organism>
<sequence length="2509" mass="278371">MDGWLRSMKPSSTRIAIDLGTSSCAAAVWRDGRVHVIPNEFGRLSTPSVVAFTDKKRFLGEQAQKLVQRRAENVLFEVKRLIGREYDQIARGRDLRSWPFKVVKGVSGESRVEVSSEFLSSLLSEDRRSVHLHGDGSSEADLSAKERTVSGDPSTASVPSHLGTERIGVPTLPPRALAGRLNPPDRPPRNNPNNPHPYRGTPSEVKSTFFAPEEILAMLLAKMKRLGENFLQASELNAAAITVPSCYNDRQRVATKLAAEIAGFTDVILVDEVTAAALSYAHHTGMISHETGGRLEANGSGGRGGGWKIVVFALGGGSFDVALVTIADGRLTVHGVAGNPSLGGKDFDDKITDLIIRDCTRKYGRSSQMSRGTMRRLKIASEKAKRDLTLLSDTSIEIEAAFDGEEDIQMCLERVQFEEASEKFLGECTGTVYELLRETQTRPEEVDEVVLVGGSTRIPKIVGMLTEIFQRDPVPLFHQDEAVVRGAALLTAFGVQVCHTSPWGIVFLHPEGKPSRANFGARPETLRLTLSPKLFSRSEWRETEWHTLLYEGRPSSRQLIPVGALFATFEDEAMSERFQDEVEYVSFELELATCGVLGLREVQSNFKSGGLSLVKYWQSPVEEVSSWKERAERLIDFERTCAQISKARHRWQKYTAEVAKRETGSPDWLRSVVCSLRLEVDQWLEEAEQKQTWGAAEFESRFEHFRRVCGLAFGEMWARSISNRRFLVVDRWSANDFAHCLQNLAGDGCGQSSHRASSGSSSGGGGKSRFDAGLCDLVVVLPHDRFPDTEKQVKGACDGIEVAAPYTMSPQRLRGRGASYVVVGTEGENPDWNANIGRQVAMAVHAGLLVVLRIEGRPPANHEDLWEQEGLSDLEEERRHCREQLIAVIREVGRDWRNVVLAYCPPWFDMLTVETSDTDEGVDMSLLLKHVVGVVQHLRQVLATSIDPDAASATRIIFGGGGHVTDRIWNELTKDKDIDGFLLDHALRSADVINRIALPRWKSTGKLLLCGKIDKVSDFKENKRRKAVMSVAQAIEQSGRGVVATLAIWSYKRARVEGMCRAGTYIFCEEGLRACGSRTGGAAWKMEIIPVSGPSLDMGQSLMALDDQLSTIKEDLENTDGRWEEVVLEYRHAIGVETSGSSLCKVVDRALNRMRRWLLTHVNPTTAEAVRIIYFLDENRKLDTLQDIVTLPNLDGVSLRLQVFVVNSPKRGEKSPRTGQATRLQRDLACSGLSLCSCRDASAKSEVFDVTGVRLRDSTSCTSKARTRDSSAASRISSQGGEGVDNCGEKEEEEKEEEEEEEEEEKEEEEEEEKEEDRDTRIAIDLGTSSCAAAVWRDGRVHVIPNEFGRLSTPSVVAFTDKKRFLGEQAQKLVQRRAENVLFEVKRLIGREYDQIARGRDLRSWPFKVVKGVSGESRVEVSSEFLSSLLSEDRRSVHLHGDGSSEADLSAKERTVSGDPSTASVPSHLGTERIGVPTLPPRALAGRLNPPDRPPRNNPNNPHPYRGTPSEVKSTFFAPEEILAMLLAKMKRLGENFLQASELNAAAITVPSCYNDRQRVATKLAAEIAGFTDVILVDEVTAAALSYAHHTGMISHETGGRLEANGSGGRGGGWKIVVFALGGGSFDVALVTIADGRLTVHGVAGNPSLGGKDFDDKITDLIIRDCTRKYGRSSQMSRGTMRRLKIASEKAKRDLTLLSDTSIEIEAAFDGEEDIQMCLERVQFEEASEKFLGECTGTVYELLRETQTRPEEVDEVVLVGGSTRIPKIVGMLTEIFQRDPVPLFHQDEAVVRGAALLTAFGVQVCHTSPWGIVFLHPEGKPSRANFGARPETLRLTLSPKLFSRSEWRETEWHTLLYEGRPSSRQLIPVGALFATFEDEAMSERFQDEVEYVSFELELATCGVLGLREVQSNFKSGGLSLVKYWQSPVEEVSSWKERAERLIDFERTCAQISKARHRWQKYTAEVAKRETGSPDWLRSVVCSLRLEVDQWLEEAEQKQTWGAAEFESRFEHFRRVCGLAFGEMWARSISNRRFLVVDRWSANDFAHCLQNLAGDGCGQSSHRASSGSSSGGGGKSRFDAGLCDLVVVLPHDRFPDTEKQVKGACDGIEVAAPYTMSPQRLRGRGASYVVVGTEGENPDWNANIGRQVAMAVHAGLLVVLRIEGRPPANHEDLWEQEGLSDLEEERRHCREQLIAVIREVGRDWRNVVLAYCPPWFDMLTVETSDTDEGVDMSLLLKHVVGVVQHLRQVLATSIDPDAASATRIIFGGGGHVTDRIWNELTKDKDIDGFLLDHALRSADVINRIALPRWKSTGKLLLCGKIDKVSDFKENKRRKAVMSVAQAIEQSGRGVVATLAIWSYKRARVEGMCRAGTYIFCEEGLRACGSRTGGAAWKMEIIPVSGPSLDMGQSLMALDDQLSTIKEDLENTDGRWEEVVLEYRHAIGVETSGSSLCKVVDRALNRMRRWLLTHVNPTTAEAVRIIYFLDENRKLDTLQDIVTLPNLDGVSLRLQ</sequence>
<comment type="subcellular location">
    <subcellularLocation>
        <location evidence="1">Endoplasmic reticulum lumen</location>
    </subcellularLocation>
</comment>
<comment type="similarity">
    <text evidence="2">Belongs to the triosephosphate isomerase family.</text>
</comment>
<keyword evidence="6" id="KW-0413">Isomerase</keyword>
<dbReference type="InterPro" id="IPR013785">
    <property type="entry name" value="Aldolase_TIM"/>
</dbReference>
<dbReference type="EMBL" id="BFEA01000538">
    <property type="protein sequence ID" value="GBG85881.1"/>
    <property type="molecule type" value="Genomic_DNA"/>
</dbReference>
<protein>
    <submittedName>
        <fullName evidence="9">Uncharacterized protein</fullName>
    </submittedName>
</protein>
<comment type="subunit">
    <text evidence="3">Homodimer.</text>
</comment>
<feature type="compositionally biased region" description="Basic and acidic residues" evidence="8">
    <location>
        <begin position="130"/>
        <end position="149"/>
    </location>
</feature>
<dbReference type="GO" id="GO:0005524">
    <property type="term" value="F:ATP binding"/>
    <property type="evidence" value="ECO:0007669"/>
    <property type="project" value="UniProtKB-KW"/>
</dbReference>
<dbReference type="InterPro" id="IPR035990">
    <property type="entry name" value="TIM_sf"/>
</dbReference>
<evidence type="ECO:0000256" key="5">
    <source>
        <dbReference type="ARBA" id="ARBA00022840"/>
    </source>
</evidence>
<keyword evidence="5" id="KW-0067">ATP-binding</keyword>
<dbReference type="Gene3D" id="3.90.640.10">
    <property type="entry name" value="Actin, Chain A, domain 4"/>
    <property type="match status" value="2"/>
</dbReference>
<dbReference type="Gene3D" id="3.30.420.40">
    <property type="match status" value="4"/>
</dbReference>
<dbReference type="SUPFAM" id="SSF53067">
    <property type="entry name" value="Actin-like ATPase domain"/>
    <property type="match status" value="4"/>
</dbReference>
<dbReference type="Pfam" id="PF00012">
    <property type="entry name" value="HSP70"/>
    <property type="match status" value="4"/>
</dbReference>
<dbReference type="Proteomes" id="UP000265515">
    <property type="component" value="Unassembled WGS sequence"/>
</dbReference>
<feature type="compositionally biased region" description="Polar residues" evidence="8">
    <location>
        <begin position="1259"/>
        <end position="1279"/>
    </location>
</feature>
<keyword evidence="10" id="KW-1185">Reference proteome</keyword>
<feature type="region of interest" description="Disordered" evidence="8">
    <location>
        <begin position="1259"/>
        <end position="1323"/>
    </location>
</feature>
<evidence type="ECO:0000256" key="2">
    <source>
        <dbReference type="ARBA" id="ARBA00007422"/>
    </source>
</evidence>
<evidence type="ECO:0000256" key="4">
    <source>
        <dbReference type="ARBA" id="ARBA00022741"/>
    </source>
</evidence>
<accession>A0A388LUE0</accession>
<dbReference type="InterPro" id="IPR013126">
    <property type="entry name" value="Hsp_70_fam"/>
</dbReference>
<evidence type="ECO:0000256" key="7">
    <source>
        <dbReference type="ARBA" id="ARBA00024331"/>
    </source>
</evidence>
<name>A0A388LUE0_CHABU</name>
<dbReference type="Gramene" id="GBG85881">
    <property type="protein sequence ID" value="GBG85881"/>
    <property type="gene ID" value="CBR_g40693"/>
</dbReference>
<evidence type="ECO:0000313" key="10">
    <source>
        <dbReference type="Proteomes" id="UP000265515"/>
    </source>
</evidence>
<dbReference type="Pfam" id="PF00121">
    <property type="entry name" value="TIM"/>
    <property type="match status" value="2"/>
</dbReference>
<feature type="compositionally biased region" description="Basic and acidic residues" evidence="8">
    <location>
        <begin position="1437"/>
        <end position="1456"/>
    </location>
</feature>
<dbReference type="InterPro" id="IPR018181">
    <property type="entry name" value="Heat_shock_70_CS"/>
</dbReference>
<dbReference type="GO" id="GO:0140662">
    <property type="term" value="F:ATP-dependent protein folding chaperone"/>
    <property type="evidence" value="ECO:0007669"/>
    <property type="project" value="InterPro"/>
</dbReference>
<reference evidence="9 10" key="1">
    <citation type="journal article" date="2018" name="Cell">
        <title>The Chara Genome: Secondary Complexity and Implications for Plant Terrestrialization.</title>
        <authorList>
            <person name="Nishiyama T."/>
            <person name="Sakayama H."/>
            <person name="Vries J.D."/>
            <person name="Buschmann H."/>
            <person name="Saint-Marcoux D."/>
            <person name="Ullrich K.K."/>
            <person name="Haas F.B."/>
            <person name="Vanderstraeten L."/>
            <person name="Becker D."/>
            <person name="Lang D."/>
            <person name="Vosolsobe S."/>
            <person name="Rombauts S."/>
            <person name="Wilhelmsson P.K.I."/>
            <person name="Janitza P."/>
            <person name="Kern R."/>
            <person name="Heyl A."/>
            <person name="Rumpler F."/>
            <person name="Villalobos L.I.A.C."/>
            <person name="Clay J.M."/>
            <person name="Skokan R."/>
            <person name="Toyoda A."/>
            <person name="Suzuki Y."/>
            <person name="Kagoshima H."/>
            <person name="Schijlen E."/>
            <person name="Tajeshwar N."/>
            <person name="Catarino B."/>
            <person name="Hetherington A.J."/>
            <person name="Saltykova A."/>
            <person name="Bonnot C."/>
            <person name="Breuninger H."/>
            <person name="Symeonidi A."/>
            <person name="Radhakrishnan G.V."/>
            <person name="Van Nieuwerburgh F."/>
            <person name="Deforce D."/>
            <person name="Chang C."/>
            <person name="Karol K.G."/>
            <person name="Hedrich R."/>
            <person name="Ulvskov P."/>
            <person name="Glockner G."/>
            <person name="Delwiche C.F."/>
            <person name="Petrasek J."/>
            <person name="Van de Peer Y."/>
            <person name="Friml J."/>
            <person name="Beilby M."/>
            <person name="Dolan L."/>
            <person name="Kohara Y."/>
            <person name="Sugano S."/>
            <person name="Fujiyama A."/>
            <person name="Delaux P.-M."/>
            <person name="Quint M."/>
            <person name="TheiBen G."/>
            <person name="Hagemann M."/>
            <person name="Harholt J."/>
            <person name="Dunand C."/>
            <person name="Zachgo S."/>
            <person name="Langdale J."/>
            <person name="Maumus F."/>
            <person name="Straeten D.V.D."/>
            <person name="Gould S.B."/>
            <person name="Rensing S.A."/>
        </authorList>
    </citation>
    <scope>NUCLEOTIDE SEQUENCE [LARGE SCALE GENOMIC DNA]</scope>
    <source>
        <strain evidence="9 10">S276</strain>
    </source>
</reference>
<gene>
    <name evidence="9" type="ORF">CBR_g40693</name>
</gene>
<dbReference type="Gene3D" id="3.20.20.70">
    <property type="entry name" value="Aldolase class I"/>
    <property type="match status" value="2"/>
</dbReference>
<proteinExistence type="inferred from homology"/>
<dbReference type="GO" id="GO:0004807">
    <property type="term" value="F:triose-phosphate isomerase activity"/>
    <property type="evidence" value="ECO:0007669"/>
    <property type="project" value="InterPro"/>
</dbReference>
<dbReference type="PROSITE" id="PS51440">
    <property type="entry name" value="TIM_2"/>
    <property type="match status" value="2"/>
</dbReference>
<dbReference type="PANTHER" id="PTHR19375">
    <property type="entry name" value="HEAT SHOCK PROTEIN 70KDA"/>
    <property type="match status" value="1"/>
</dbReference>
<evidence type="ECO:0000256" key="1">
    <source>
        <dbReference type="ARBA" id="ARBA00004319"/>
    </source>
</evidence>
<evidence type="ECO:0000256" key="6">
    <source>
        <dbReference type="ARBA" id="ARBA00023235"/>
    </source>
</evidence>
<dbReference type="InterPro" id="IPR043129">
    <property type="entry name" value="ATPase_NBD"/>
</dbReference>
<dbReference type="FunFam" id="3.90.640.10:FF:000003">
    <property type="entry name" value="Molecular chaperone DnaK"/>
    <property type="match status" value="2"/>
</dbReference>
<comment type="caution">
    <text evidence="9">The sequence shown here is derived from an EMBL/GenBank/DDBJ whole genome shotgun (WGS) entry which is preliminary data.</text>
</comment>
<evidence type="ECO:0000256" key="8">
    <source>
        <dbReference type="SAM" id="MobiDB-lite"/>
    </source>
</evidence>